<accession>A0A0C3N9J7</accession>
<organism evidence="2 3">
    <name type="scientific">Phlebiopsis gigantea (strain 11061_1 CR5-6)</name>
    <name type="common">White-rot fungus</name>
    <name type="synonym">Peniophora gigantea</name>
    <dbReference type="NCBI Taxonomy" id="745531"/>
    <lineage>
        <taxon>Eukaryota</taxon>
        <taxon>Fungi</taxon>
        <taxon>Dikarya</taxon>
        <taxon>Basidiomycota</taxon>
        <taxon>Agaricomycotina</taxon>
        <taxon>Agaricomycetes</taxon>
        <taxon>Polyporales</taxon>
        <taxon>Phanerochaetaceae</taxon>
        <taxon>Phlebiopsis</taxon>
    </lineage>
</organism>
<evidence type="ECO:0000313" key="2">
    <source>
        <dbReference type="EMBL" id="KIP01169.1"/>
    </source>
</evidence>
<dbReference type="Proteomes" id="UP000053257">
    <property type="component" value="Unassembled WGS sequence"/>
</dbReference>
<dbReference type="HOGENOM" id="CLU_1343698_0_0_1"/>
<dbReference type="EMBL" id="KN840882">
    <property type="protein sequence ID" value="KIP01169.1"/>
    <property type="molecule type" value="Genomic_DNA"/>
</dbReference>
<sequence length="204" mass="21868">MAMSSLSCFNSVGSSNESAVGKQRQLTQTITIIRERSQRSCISAGAESEGLGRMPLPESEDDSGHSIDGCDCCDDVVALSQIDGCRRKKSAAEAHVKSGQWRRKRISSTQGRAAVARPVIGDACHTVRERRGLRWGRCGGRRRLRRAILCGLDGSAIGALAAAHATQEKISAGFINIAPRSRAKTVVGAVLGHWLKAVRNTTRS</sequence>
<feature type="region of interest" description="Disordered" evidence="1">
    <location>
        <begin position="1"/>
        <end position="24"/>
    </location>
</feature>
<proteinExistence type="predicted"/>
<evidence type="ECO:0000313" key="3">
    <source>
        <dbReference type="Proteomes" id="UP000053257"/>
    </source>
</evidence>
<dbReference type="AlphaFoldDB" id="A0A0C3N9J7"/>
<keyword evidence="3" id="KW-1185">Reference proteome</keyword>
<gene>
    <name evidence="2" type="ORF">PHLGIDRAFT_384233</name>
</gene>
<name>A0A0C3N9J7_PHLG1</name>
<protein>
    <submittedName>
        <fullName evidence="2">Uncharacterized protein</fullName>
    </submittedName>
</protein>
<evidence type="ECO:0000256" key="1">
    <source>
        <dbReference type="SAM" id="MobiDB-lite"/>
    </source>
</evidence>
<reference evidence="2 3" key="1">
    <citation type="journal article" date="2014" name="PLoS Genet.">
        <title>Analysis of the Phlebiopsis gigantea genome, transcriptome and secretome provides insight into its pioneer colonization strategies of wood.</title>
        <authorList>
            <person name="Hori C."/>
            <person name="Ishida T."/>
            <person name="Igarashi K."/>
            <person name="Samejima M."/>
            <person name="Suzuki H."/>
            <person name="Master E."/>
            <person name="Ferreira P."/>
            <person name="Ruiz-Duenas F.J."/>
            <person name="Held B."/>
            <person name="Canessa P."/>
            <person name="Larrondo L.F."/>
            <person name="Schmoll M."/>
            <person name="Druzhinina I.S."/>
            <person name="Kubicek C.P."/>
            <person name="Gaskell J.A."/>
            <person name="Kersten P."/>
            <person name="St John F."/>
            <person name="Glasner J."/>
            <person name="Sabat G."/>
            <person name="Splinter BonDurant S."/>
            <person name="Syed K."/>
            <person name="Yadav J."/>
            <person name="Mgbeahuruike A.C."/>
            <person name="Kovalchuk A."/>
            <person name="Asiegbu F.O."/>
            <person name="Lackner G."/>
            <person name="Hoffmeister D."/>
            <person name="Rencoret J."/>
            <person name="Gutierrez A."/>
            <person name="Sun H."/>
            <person name="Lindquist E."/>
            <person name="Barry K."/>
            <person name="Riley R."/>
            <person name="Grigoriev I.V."/>
            <person name="Henrissat B."/>
            <person name="Kues U."/>
            <person name="Berka R.M."/>
            <person name="Martinez A.T."/>
            <person name="Covert S.F."/>
            <person name="Blanchette R.A."/>
            <person name="Cullen D."/>
        </authorList>
    </citation>
    <scope>NUCLEOTIDE SEQUENCE [LARGE SCALE GENOMIC DNA]</scope>
    <source>
        <strain evidence="2 3">11061_1 CR5-6</strain>
    </source>
</reference>